<dbReference type="EMBL" id="BMUW01000014">
    <property type="protein sequence ID" value="GGZ73535.1"/>
    <property type="molecule type" value="Genomic_DNA"/>
</dbReference>
<dbReference type="Proteomes" id="UP000624183">
    <property type="component" value="Unassembled WGS sequence"/>
</dbReference>
<organism evidence="1 2">
    <name type="scientific">Streptomyces rubiginosohelvolus</name>
    <dbReference type="NCBI Taxonomy" id="67362"/>
    <lineage>
        <taxon>Bacteria</taxon>
        <taxon>Bacillati</taxon>
        <taxon>Actinomycetota</taxon>
        <taxon>Actinomycetes</taxon>
        <taxon>Kitasatosporales</taxon>
        <taxon>Streptomycetaceae</taxon>
        <taxon>Streptomyces</taxon>
    </lineage>
</organism>
<gene>
    <name evidence="1" type="ORF">GCM10010328_55620</name>
</gene>
<sequence>MAYAMMIEGPAAAIPAPEPTKSPAPITPPRAIIERWRCLRPWVSAESAEGPAGAAESAVGGDAEVRGMDKLCSLAETGGRTHSLGIRTAHTE</sequence>
<comment type="caution">
    <text evidence="1">The sequence shown here is derived from an EMBL/GenBank/DDBJ whole genome shotgun (WGS) entry which is preliminary data.</text>
</comment>
<accession>A0ABQ3C8T5</accession>
<evidence type="ECO:0000313" key="2">
    <source>
        <dbReference type="Proteomes" id="UP000624183"/>
    </source>
</evidence>
<keyword evidence="2" id="KW-1185">Reference proteome</keyword>
<proteinExistence type="predicted"/>
<protein>
    <submittedName>
        <fullName evidence="1">Uncharacterized protein</fullName>
    </submittedName>
</protein>
<reference evidence="2" key="1">
    <citation type="journal article" date="2019" name="Int. J. Syst. Evol. Microbiol.">
        <title>The Global Catalogue of Microorganisms (GCM) 10K type strain sequencing project: providing services to taxonomists for standard genome sequencing and annotation.</title>
        <authorList>
            <consortium name="The Broad Institute Genomics Platform"/>
            <consortium name="The Broad Institute Genome Sequencing Center for Infectious Disease"/>
            <person name="Wu L."/>
            <person name="Ma J."/>
        </authorList>
    </citation>
    <scope>NUCLEOTIDE SEQUENCE [LARGE SCALE GENOMIC DNA]</scope>
    <source>
        <strain evidence="2">JCM 4602</strain>
    </source>
</reference>
<name>A0ABQ3C8T5_9ACTN</name>
<evidence type="ECO:0000313" key="1">
    <source>
        <dbReference type="EMBL" id="GGZ73535.1"/>
    </source>
</evidence>